<comment type="caution">
    <text evidence="3">The sequence shown here is derived from an EMBL/GenBank/DDBJ whole genome shotgun (WGS) entry which is preliminary data.</text>
</comment>
<dbReference type="Gene3D" id="3.15.10.20">
    <property type="entry name" value="Activator of Hsp90 ATPase Aha1, N-terminal domain"/>
    <property type="match status" value="1"/>
</dbReference>
<dbReference type="Proteomes" id="UP000530660">
    <property type="component" value="Unassembled WGS sequence"/>
</dbReference>
<dbReference type="GO" id="GO:0005829">
    <property type="term" value="C:cytosol"/>
    <property type="evidence" value="ECO:0007669"/>
    <property type="project" value="TreeGrafter"/>
</dbReference>
<dbReference type="PANTHER" id="PTHR13009">
    <property type="entry name" value="HEAT SHOCK PROTEIN 90 HSP90 CO-CHAPERONE AHA-1"/>
    <property type="match status" value="1"/>
</dbReference>
<dbReference type="GO" id="GO:0001671">
    <property type="term" value="F:ATPase activator activity"/>
    <property type="evidence" value="ECO:0007669"/>
    <property type="project" value="InterPro"/>
</dbReference>
<dbReference type="InterPro" id="IPR023393">
    <property type="entry name" value="START-like_dom_sf"/>
</dbReference>
<dbReference type="OrthoDB" id="567237at2759"/>
<evidence type="ECO:0000313" key="3">
    <source>
        <dbReference type="EMBL" id="KAF6005042.1"/>
    </source>
</evidence>
<dbReference type="Pfam" id="PF09229">
    <property type="entry name" value="Aha1_N"/>
    <property type="match status" value="1"/>
</dbReference>
<dbReference type="InterPro" id="IPR015310">
    <property type="entry name" value="AHSA1-like_N"/>
</dbReference>
<dbReference type="PANTHER" id="PTHR13009:SF22">
    <property type="entry name" value="LD43819P"/>
    <property type="match status" value="1"/>
</dbReference>
<evidence type="ECO:0000259" key="2">
    <source>
        <dbReference type="SMART" id="SM01000"/>
    </source>
</evidence>
<keyword evidence="4" id="KW-1185">Reference proteome</keyword>
<dbReference type="InterPro" id="IPR036338">
    <property type="entry name" value="Aha1"/>
</dbReference>
<dbReference type="EMBL" id="VWRR01000002">
    <property type="protein sequence ID" value="KAF6005042.1"/>
    <property type="molecule type" value="Genomic_DNA"/>
</dbReference>
<protein>
    <submittedName>
        <fullName evidence="3">AHA1, activator of heat shock 90kDa protein ATPase</fullName>
    </submittedName>
</protein>
<proteinExistence type="inferred from homology"/>
<organism evidence="3 4">
    <name type="scientific">Cyanidiococcus yangmingshanensis</name>
    <dbReference type="NCBI Taxonomy" id="2690220"/>
    <lineage>
        <taxon>Eukaryota</taxon>
        <taxon>Rhodophyta</taxon>
        <taxon>Bangiophyceae</taxon>
        <taxon>Cyanidiales</taxon>
        <taxon>Cyanidiaceae</taxon>
        <taxon>Cyanidiococcus</taxon>
    </lineage>
</organism>
<name>A0A7J7IPH8_9RHOD</name>
<dbReference type="SUPFAM" id="SSF103111">
    <property type="entry name" value="Activator of Hsp90 ATPase, Aha1"/>
    <property type="match status" value="1"/>
</dbReference>
<evidence type="ECO:0000313" key="4">
    <source>
        <dbReference type="Proteomes" id="UP000530660"/>
    </source>
</evidence>
<dbReference type="SUPFAM" id="SSF55961">
    <property type="entry name" value="Bet v1-like"/>
    <property type="match status" value="1"/>
</dbReference>
<dbReference type="GO" id="GO:0051087">
    <property type="term" value="F:protein-folding chaperone binding"/>
    <property type="evidence" value="ECO:0007669"/>
    <property type="project" value="InterPro"/>
</dbReference>
<reference evidence="3 4" key="1">
    <citation type="journal article" date="2020" name="J. Phycol.">
        <title>Comparative genome analysis reveals Cyanidiococcus gen. nov., a new extremophilic red algal genus sister to Cyanidioschyzon (Cyanidioschyzonaceae, Rhodophyta).</title>
        <authorList>
            <person name="Liu S.-L."/>
            <person name="Chiang Y.-R."/>
            <person name="Yoon H.S."/>
            <person name="Fu H.-Y."/>
        </authorList>
    </citation>
    <scope>NUCLEOTIDE SEQUENCE [LARGE SCALE GENOMIC DNA]</scope>
    <source>
        <strain evidence="3 4">THAL066</strain>
    </source>
</reference>
<dbReference type="InterPro" id="IPR013538">
    <property type="entry name" value="ASHA1/2-like_C"/>
</dbReference>
<keyword evidence="3" id="KW-0346">Stress response</keyword>
<gene>
    <name evidence="3" type="primary">AHSA1</name>
    <name evidence="3" type="ORF">F1559_004981</name>
</gene>
<dbReference type="Gene3D" id="3.30.530.20">
    <property type="match status" value="1"/>
</dbReference>
<dbReference type="AlphaFoldDB" id="A0A7J7IPH8"/>
<dbReference type="GO" id="GO:0006457">
    <property type="term" value="P:protein folding"/>
    <property type="evidence" value="ECO:0007669"/>
    <property type="project" value="TreeGrafter"/>
</dbReference>
<sequence>MALAGQGDPRWIVRDLGKEGKNVGNWHWTERDITAWARDRLCALFLAEPIGSLAVGEGAIEFRVAGQPSVSGDCTLYNRKGKLRAIYDLKVSADWEARSFADKAVRGKGSFELELFDENPDVTVTSDRTLDQGGQFVAFMNQEGRSWVQRCIQRFLDEALQQGNADEVPRAAPSDAAFKPMEKKIDAPMSVVSDGTNEEKSAVSLPSSWAELRLEERFAAPASLLFKVLTTVEGLQRITRAPATSDPTAPKGTFSLYGGQVHGFYTRLVEPEILEQHWRMADWEPKDHFSLVHIRLVPMNSGETRLELIQEQIPEEHLERTRVGWKERIFDRLRLVFNLGGMSLQG</sequence>
<dbReference type="Pfam" id="PF08327">
    <property type="entry name" value="AHSA1"/>
    <property type="match status" value="1"/>
</dbReference>
<dbReference type="SMART" id="SM01000">
    <property type="entry name" value="Aha1_N"/>
    <property type="match status" value="1"/>
</dbReference>
<feature type="domain" description="Activator of Hsp90 ATPase AHSA1-like N-terminal" evidence="2">
    <location>
        <begin position="30"/>
        <end position="161"/>
    </location>
</feature>
<evidence type="ECO:0000256" key="1">
    <source>
        <dbReference type="ARBA" id="ARBA00006817"/>
    </source>
</evidence>
<accession>A0A7J7IPH8</accession>
<comment type="similarity">
    <text evidence="1">Belongs to the AHA1 family.</text>
</comment>